<protein>
    <submittedName>
        <fullName evidence="1">DUF3630 domain-containing protein</fullName>
    </submittedName>
</protein>
<organism evidence="1 2">
    <name type="scientific">Vibrio diazotrophicus</name>
    <dbReference type="NCBI Taxonomy" id="685"/>
    <lineage>
        <taxon>Bacteria</taxon>
        <taxon>Pseudomonadati</taxon>
        <taxon>Pseudomonadota</taxon>
        <taxon>Gammaproteobacteria</taxon>
        <taxon>Vibrionales</taxon>
        <taxon>Vibrionaceae</taxon>
        <taxon>Vibrio</taxon>
    </lineage>
</organism>
<gene>
    <name evidence="1" type="ORF">C1N32_17540</name>
</gene>
<sequence>MAEFGLKEYLAQEGRLIVQTQAFEFDSFPAMGECLLTLLSATAVEKQQDADLHSWLIDFEGCRLMLRAEHYSECVWLEALGEGQSKEELDFIAGLLARGIPCSR</sequence>
<dbReference type="OrthoDB" id="6389032at2"/>
<evidence type="ECO:0000313" key="1">
    <source>
        <dbReference type="EMBL" id="PNI02957.1"/>
    </source>
</evidence>
<dbReference type="Pfam" id="PF12305">
    <property type="entry name" value="DUF3630"/>
    <property type="match status" value="1"/>
</dbReference>
<reference evidence="1 2" key="1">
    <citation type="submission" date="2018-01" db="EMBL/GenBank/DDBJ databases">
        <title>Draft genome sequences of six Vibrio diazotrophicus strains isolated from deep-sea sediments of the Baltic Sea.</title>
        <authorList>
            <person name="Castillo D."/>
            <person name="Vandieken V."/>
            <person name="Chiang O."/>
            <person name="Middelboe M."/>
        </authorList>
    </citation>
    <scope>NUCLEOTIDE SEQUENCE [LARGE SCALE GENOMIC DNA]</scope>
    <source>
        <strain evidence="1 2">60.27F</strain>
    </source>
</reference>
<dbReference type="EMBL" id="POSK01000013">
    <property type="protein sequence ID" value="PNI02957.1"/>
    <property type="molecule type" value="Genomic_DNA"/>
</dbReference>
<dbReference type="Proteomes" id="UP000236449">
    <property type="component" value="Unassembled WGS sequence"/>
</dbReference>
<evidence type="ECO:0000313" key="2">
    <source>
        <dbReference type="Proteomes" id="UP000236449"/>
    </source>
</evidence>
<name>A0A2J8HXF4_VIBDI</name>
<accession>A0A2J8HXF4</accession>
<dbReference type="InterPro" id="IPR022080">
    <property type="entry name" value="DUF3630"/>
</dbReference>
<dbReference type="AlphaFoldDB" id="A0A2J8HXF4"/>
<proteinExistence type="predicted"/>
<comment type="caution">
    <text evidence="1">The sequence shown here is derived from an EMBL/GenBank/DDBJ whole genome shotgun (WGS) entry which is preliminary data.</text>
</comment>